<dbReference type="EMBL" id="BAABLF010000030">
    <property type="protein sequence ID" value="GAA5194749.1"/>
    <property type="molecule type" value="Genomic_DNA"/>
</dbReference>
<dbReference type="Pfam" id="PF03788">
    <property type="entry name" value="LrgA"/>
    <property type="match status" value="1"/>
</dbReference>
<evidence type="ECO:0000256" key="6">
    <source>
        <dbReference type="SAM" id="Phobius"/>
    </source>
</evidence>
<evidence type="ECO:0000256" key="1">
    <source>
        <dbReference type="ARBA" id="ARBA00004651"/>
    </source>
</evidence>
<keyword evidence="3 6" id="KW-0812">Transmembrane</keyword>
<feature type="transmembrane region" description="Helical" evidence="6">
    <location>
        <begin position="84"/>
        <end position="109"/>
    </location>
</feature>
<organism evidence="7 8">
    <name type="scientific">Ferrimonas gelatinilytica</name>
    <dbReference type="NCBI Taxonomy" id="1255257"/>
    <lineage>
        <taxon>Bacteria</taxon>
        <taxon>Pseudomonadati</taxon>
        <taxon>Pseudomonadota</taxon>
        <taxon>Gammaproteobacteria</taxon>
        <taxon>Alteromonadales</taxon>
        <taxon>Ferrimonadaceae</taxon>
        <taxon>Ferrimonas</taxon>
    </lineage>
</organism>
<dbReference type="InterPro" id="IPR005538">
    <property type="entry name" value="LrgA/CidA"/>
</dbReference>
<name>A0ABP9SH93_9GAMM</name>
<protein>
    <submittedName>
        <fullName evidence="7">CidA/LrgA family protein</fullName>
    </submittedName>
</protein>
<dbReference type="PANTHER" id="PTHR33931:SF2">
    <property type="entry name" value="HOLIN-LIKE PROTEIN CIDA"/>
    <property type="match status" value="1"/>
</dbReference>
<evidence type="ECO:0000256" key="5">
    <source>
        <dbReference type="ARBA" id="ARBA00023136"/>
    </source>
</evidence>
<dbReference type="Proteomes" id="UP001501600">
    <property type="component" value="Unassembled WGS sequence"/>
</dbReference>
<evidence type="ECO:0000256" key="4">
    <source>
        <dbReference type="ARBA" id="ARBA00022989"/>
    </source>
</evidence>
<keyword evidence="4 6" id="KW-1133">Transmembrane helix</keyword>
<evidence type="ECO:0000256" key="3">
    <source>
        <dbReference type="ARBA" id="ARBA00022692"/>
    </source>
</evidence>
<gene>
    <name evidence="7" type="ORF">GCM10025772_28400</name>
</gene>
<reference evidence="8" key="1">
    <citation type="journal article" date="2019" name="Int. J. Syst. Evol. Microbiol.">
        <title>The Global Catalogue of Microorganisms (GCM) 10K type strain sequencing project: providing services to taxonomists for standard genome sequencing and annotation.</title>
        <authorList>
            <consortium name="The Broad Institute Genomics Platform"/>
            <consortium name="The Broad Institute Genome Sequencing Center for Infectious Disease"/>
            <person name="Wu L."/>
            <person name="Ma J."/>
        </authorList>
    </citation>
    <scope>NUCLEOTIDE SEQUENCE [LARGE SCALE GENOMIC DNA]</scope>
    <source>
        <strain evidence="8">JCM 18720</strain>
    </source>
</reference>
<dbReference type="PANTHER" id="PTHR33931">
    <property type="entry name" value="HOLIN-LIKE PROTEIN CIDA-RELATED"/>
    <property type="match status" value="1"/>
</dbReference>
<evidence type="ECO:0000313" key="8">
    <source>
        <dbReference type="Proteomes" id="UP001501600"/>
    </source>
</evidence>
<evidence type="ECO:0000256" key="2">
    <source>
        <dbReference type="ARBA" id="ARBA00022475"/>
    </source>
</evidence>
<feature type="transmembrane region" description="Helical" evidence="6">
    <location>
        <begin position="31"/>
        <end position="48"/>
    </location>
</feature>
<sequence length="119" mass="12370">MDRVFGMAGLLGLWLLGEGISAHFGLPVPGSVIGLMLLFVILCLKGGIPTGVASASDSLLKYLAMLFVPAGVGIMVYGEVLLDVWLPTSVAVVLATLLTLGISATVMAVSIRLSRSREL</sequence>
<keyword evidence="8" id="KW-1185">Reference proteome</keyword>
<comment type="caution">
    <text evidence="7">The sequence shown here is derived from an EMBL/GenBank/DDBJ whole genome shotgun (WGS) entry which is preliminary data.</text>
</comment>
<comment type="subcellular location">
    <subcellularLocation>
        <location evidence="1">Cell membrane</location>
        <topology evidence="1">Multi-pass membrane protein</topology>
    </subcellularLocation>
</comment>
<accession>A0ABP9SH93</accession>
<evidence type="ECO:0000313" key="7">
    <source>
        <dbReference type="EMBL" id="GAA5194749.1"/>
    </source>
</evidence>
<feature type="transmembrane region" description="Helical" evidence="6">
    <location>
        <begin position="60"/>
        <end position="78"/>
    </location>
</feature>
<proteinExistence type="predicted"/>
<keyword evidence="5 6" id="KW-0472">Membrane</keyword>
<keyword evidence="2" id="KW-1003">Cell membrane</keyword>